<dbReference type="OrthoDB" id="70588at2759"/>
<comment type="caution">
    <text evidence="1">The sequence shown here is derived from an EMBL/GenBank/DDBJ whole genome shotgun (WGS) entry which is preliminary data.</text>
</comment>
<gene>
    <name evidence="1" type="ORF">AYI68_g4534</name>
</gene>
<dbReference type="Proteomes" id="UP000187455">
    <property type="component" value="Unassembled WGS sequence"/>
</dbReference>
<accession>A0A1R0GWT7</accession>
<dbReference type="InterPro" id="IPR051499">
    <property type="entry name" value="Phosducin-like_reg"/>
</dbReference>
<dbReference type="Gene3D" id="3.40.30.10">
    <property type="entry name" value="Glutaredoxin"/>
    <property type="match status" value="1"/>
</dbReference>
<sequence length="279" mass="31757">MRVEANSYVEWRVVVNWHAKKQQEQRTPNSFELAGKGGGLRFTMDSKHISSEYSKLVSDSDNDPDEGISSPVMNVGKSIHQDYFDRQGGPNTGPKSVLADFNYKKRLEYENYLNSKNEESEYIKNRHLNYSVPNAPTIWAKEDSTRDSSDISDLEDIDDDVVFEEHEQGTLKLVSPTEYAETVEKYAASGSYVIVFLHMANLPISEKFKSELEKCAKRLSHIFLIVDAVECGFKDHEVLPILLIYKNGQLVANHVKVDSLLEPRFDHINIQKALLDSLP</sequence>
<dbReference type="PANTHER" id="PTHR46052:SF1">
    <property type="entry name" value="PHOSDUCIN-LIKE PROTEIN"/>
    <property type="match status" value="1"/>
</dbReference>
<dbReference type="SUPFAM" id="SSF52833">
    <property type="entry name" value="Thioredoxin-like"/>
    <property type="match status" value="1"/>
</dbReference>
<keyword evidence="2" id="KW-1185">Reference proteome</keyword>
<evidence type="ECO:0008006" key="3">
    <source>
        <dbReference type="Google" id="ProtNLM"/>
    </source>
</evidence>
<dbReference type="EMBL" id="LSSL01002524">
    <property type="protein sequence ID" value="OLY81364.1"/>
    <property type="molecule type" value="Genomic_DNA"/>
</dbReference>
<evidence type="ECO:0000313" key="2">
    <source>
        <dbReference type="Proteomes" id="UP000187455"/>
    </source>
</evidence>
<dbReference type="PANTHER" id="PTHR46052">
    <property type="entry name" value="PHOSDUCIN-LIKE PROTEIN"/>
    <property type="match status" value="1"/>
</dbReference>
<organism evidence="1 2">
    <name type="scientific">Smittium mucronatum</name>
    <dbReference type="NCBI Taxonomy" id="133383"/>
    <lineage>
        <taxon>Eukaryota</taxon>
        <taxon>Fungi</taxon>
        <taxon>Fungi incertae sedis</taxon>
        <taxon>Zoopagomycota</taxon>
        <taxon>Kickxellomycotina</taxon>
        <taxon>Harpellomycetes</taxon>
        <taxon>Harpellales</taxon>
        <taxon>Legeriomycetaceae</taxon>
        <taxon>Smittium</taxon>
    </lineage>
</organism>
<dbReference type="STRING" id="133383.A0A1R0GWT7"/>
<protein>
    <recommendedName>
        <fullName evidence="3">Phosducin-like protein</fullName>
    </recommendedName>
</protein>
<name>A0A1R0GWT7_9FUNG</name>
<reference evidence="1 2" key="1">
    <citation type="journal article" date="2016" name="Mol. Biol. Evol.">
        <title>Genome-Wide Survey of Gut Fungi (Harpellales) Reveals the First Horizontally Transferred Ubiquitin Gene from a Mosquito Host.</title>
        <authorList>
            <person name="Wang Y."/>
            <person name="White M.M."/>
            <person name="Kvist S."/>
            <person name="Moncalvo J.M."/>
        </authorList>
    </citation>
    <scope>NUCLEOTIDE SEQUENCE [LARGE SCALE GENOMIC DNA]</scope>
    <source>
        <strain evidence="1 2">ALG-7-W6</strain>
    </source>
</reference>
<proteinExistence type="predicted"/>
<evidence type="ECO:0000313" key="1">
    <source>
        <dbReference type="EMBL" id="OLY81364.1"/>
    </source>
</evidence>
<dbReference type="AlphaFoldDB" id="A0A1R0GWT7"/>
<dbReference type="InterPro" id="IPR036249">
    <property type="entry name" value="Thioredoxin-like_sf"/>
</dbReference>